<dbReference type="PROSITE" id="PS51746">
    <property type="entry name" value="PPM_2"/>
    <property type="match status" value="1"/>
</dbReference>
<evidence type="ECO:0000259" key="1">
    <source>
        <dbReference type="PROSITE" id="PS51746"/>
    </source>
</evidence>
<protein>
    <recommendedName>
        <fullName evidence="1">PPM-type phosphatase domain-containing protein</fullName>
    </recommendedName>
</protein>
<gene>
    <name evidence="2" type="ORF">ACHAXA_000985</name>
</gene>
<reference evidence="2 3" key="1">
    <citation type="submission" date="2024-10" db="EMBL/GenBank/DDBJ databases">
        <title>Updated reference genomes for cyclostephanoid diatoms.</title>
        <authorList>
            <person name="Roberts W.R."/>
            <person name="Alverson A.J."/>
        </authorList>
    </citation>
    <scope>NUCLEOTIDE SEQUENCE [LARGE SCALE GENOMIC DNA]</scope>
    <source>
        <strain evidence="2 3">AJA228-03</strain>
    </source>
</reference>
<dbReference type="CDD" id="cd00143">
    <property type="entry name" value="PP2Cc"/>
    <property type="match status" value="1"/>
</dbReference>
<dbReference type="InterPro" id="IPR036457">
    <property type="entry name" value="PPM-type-like_dom_sf"/>
</dbReference>
<evidence type="ECO:0000313" key="2">
    <source>
        <dbReference type="EMBL" id="KAL3822720.1"/>
    </source>
</evidence>
<dbReference type="InterPro" id="IPR001932">
    <property type="entry name" value="PPM-type_phosphatase-like_dom"/>
</dbReference>
<dbReference type="EMBL" id="JALLPB020000057">
    <property type="protein sequence ID" value="KAL3822720.1"/>
    <property type="molecule type" value="Genomic_DNA"/>
</dbReference>
<dbReference type="Proteomes" id="UP001530377">
    <property type="component" value="Unassembled WGS sequence"/>
</dbReference>
<dbReference type="InterPro" id="IPR015655">
    <property type="entry name" value="PP2C"/>
</dbReference>
<dbReference type="AlphaFoldDB" id="A0ABD3SE30"/>
<dbReference type="SUPFAM" id="SSF81606">
    <property type="entry name" value="PP2C-like"/>
    <property type="match status" value="1"/>
</dbReference>
<keyword evidence="3" id="KW-1185">Reference proteome</keyword>
<accession>A0ABD3SE30</accession>
<dbReference type="Pfam" id="PF00481">
    <property type="entry name" value="PP2C"/>
    <property type="match status" value="1"/>
</dbReference>
<dbReference type="PANTHER" id="PTHR13832:SF699">
    <property type="entry name" value="INTEGRIN-LINKED KINASE-ASSOCIATED SERINE_THREONINE PHOSPHATASE 2C"/>
    <property type="match status" value="1"/>
</dbReference>
<dbReference type="PANTHER" id="PTHR13832">
    <property type="entry name" value="PROTEIN PHOSPHATASE 2C"/>
    <property type="match status" value="1"/>
</dbReference>
<dbReference type="SMART" id="SM00332">
    <property type="entry name" value="PP2Cc"/>
    <property type="match status" value="1"/>
</dbReference>
<name>A0ABD3SE30_9STRA</name>
<organism evidence="2 3">
    <name type="scientific">Cyclostephanos tholiformis</name>
    <dbReference type="NCBI Taxonomy" id="382380"/>
    <lineage>
        <taxon>Eukaryota</taxon>
        <taxon>Sar</taxon>
        <taxon>Stramenopiles</taxon>
        <taxon>Ochrophyta</taxon>
        <taxon>Bacillariophyta</taxon>
        <taxon>Coscinodiscophyceae</taxon>
        <taxon>Thalassiosirophycidae</taxon>
        <taxon>Stephanodiscales</taxon>
        <taxon>Stephanodiscaceae</taxon>
        <taxon>Cyclostephanos</taxon>
    </lineage>
</organism>
<comment type="caution">
    <text evidence="2">The sequence shown here is derived from an EMBL/GenBank/DDBJ whole genome shotgun (WGS) entry which is preliminary data.</text>
</comment>
<proteinExistence type="predicted"/>
<feature type="domain" description="PPM-type phosphatase" evidence="1">
    <location>
        <begin position="201"/>
        <end position="549"/>
    </location>
</feature>
<dbReference type="Gene3D" id="3.60.40.10">
    <property type="entry name" value="PPM-type phosphatase domain"/>
    <property type="match status" value="1"/>
</dbReference>
<sequence length="552" mass="59232">MTEAFVATATACTSYAAYCFATALMLSSVASVNADANREFRAVRKKDENYGIEYVGFDSYTNARVDRRTGVATEEVKAASAAVVFKALEAAGLDETGIVKGLDGGGMTLDSNHSHRIGFGTCPLYGCPFLPLDVHHDEEVKVQLGKLRNAALADYGKELKSAGSDKAATLTLIGYKGGKLEHQINQDRALALAPYSYYNINSSSGSARDGDSLTGRPVAKLIGVFDGHAKYGEMVSEYVVKTLPALLGSKLIDYDAMISKDDDETNQQHEDLVGRILHETFLELDASSPADPSGGCTASILLQLGKKIYVANAGDSRSFVAVHIIPPTQSTDGSISDAKSTTKIIFGTREDKPHLSTERIRVESMGGNVYIPHGFLDNGQGTTRVLYQDPTTGSTSGLAMSRSIGDWDAGEVGVIPDPMIDILDMTEIKRMVLKNLNEACIGESQAVEIDPANSEQSPVVPCVTYTEKDVKIFAVSATDGLLDYLPEQAIANHVAKGLYTKKVTSEKTEVEASHPLLACEDLIYAAAQGWQKDKGGRYRDDIAIAVADLDDE</sequence>
<evidence type="ECO:0000313" key="3">
    <source>
        <dbReference type="Proteomes" id="UP001530377"/>
    </source>
</evidence>